<proteinExistence type="predicted"/>
<feature type="transmembrane region" description="Helical" evidence="1">
    <location>
        <begin position="357"/>
        <end position="376"/>
    </location>
</feature>
<gene>
    <name evidence="2" type="ORF">NEOLEDRAFT_1053416</name>
</gene>
<dbReference type="Proteomes" id="UP000076761">
    <property type="component" value="Unassembled WGS sequence"/>
</dbReference>
<evidence type="ECO:0000256" key="1">
    <source>
        <dbReference type="SAM" id="Phobius"/>
    </source>
</evidence>
<dbReference type="PANTHER" id="PTHR19346">
    <property type="entry name" value="SUGAR PHOSPHATE TRANSPORTER DOMAIN-CONTAINING PROTEIN"/>
    <property type="match status" value="1"/>
</dbReference>
<dbReference type="PANTHER" id="PTHR19346:SF4">
    <property type="entry name" value="SUGAR PHOSPHATE TRANSPORTER DOMAIN-CONTAINING PROTEIN"/>
    <property type="match status" value="1"/>
</dbReference>
<feature type="transmembrane region" description="Helical" evidence="1">
    <location>
        <begin position="111"/>
        <end position="131"/>
    </location>
</feature>
<feature type="transmembrane region" description="Helical" evidence="1">
    <location>
        <begin position="207"/>
        <end position="230"/>
    </location>
</feature>
<feature type="transmembrane region" description="Helical" evidence="1">
    <location>
        <begin position="324"/>
        <end position="350"/>
    </location>
</feature>
<keyword evidence="1" id="KW-1133">Transmembrane helix</keyword>
<dbReference type="OrthoDB" id="10062838at2759"/>
<dbReference type="AlphaFoldDB" id="A0A165W277"/>
<sequence>MDTERQTSPLPTGVVQRLAVVLFIVVLLAFVIQSQLTQYVQTTLGYRQPFFLFYVVHSSLIVMLPLHLLYLVLVTQCSLRYFIATIRRALIHHLPAAKSELHDSPFPTRRLVQLIFLLTSGITIPALLWYIAVSLASISDVTALWNTNAFFAYVFAVKLLHLRWQPTKLIAVTAATVGAAVVVYGGSTSTSDTSDPVLEDAARISAFIKPTAPLLGDVLTLVASIAYALYQVMYKKYVALPLDPESDPVEECDRLPASENDDAAAAEDMLLPSSETSVSPLPFGLYASFFTSAIGLCTLALLWIPIPILHYLGLEHFRLPRDILTVGVIACIAMSGVLFNGSLMILLGIWGPIITSVGNLLTIVLVFISDAVWGGAMQTVTIWSIIGASIIVGAFGVLVYDMGKTGRD</sequence>
<dbReference type="InParanoid" id="A0A165W277"/>
<keyword evidence="1" id="KW-0472">Membrane</keyword>
<evidence type="ECO:0000313" key="2">
    <source>
        <dbReference type="EMBL" id="KZT30557.1"/>
    </source>
</evidence>
<evidence type="ECO:0008006" key="4">
    <source>
        <dbReference type="Google" id="ProtNLM"/>
    </source>
</evidence>
<evidence type="ECO:0000313" key="3">
    <source>
        <dbReference type="Proteomes" id="UP000076761"/>
    </source>
</evidence>
<name>A0A165W277_9AGAM</name>
<dbReference type="InterPro" id="IPR026505">
    <property type="entry name" value="Solute_c_fam_35_mem_F3/F4"/>
</dbReference>
<feature type="transmembrane region" description="Helical" evidence="1">
    <location>
        <begin position="283"/>
        <end position="304"/>
    </location>
</feature>
<feature type="transmembrane region" description="Helical" evidence="1">
    <location>
        <begin position="169"/>
        <end position="187"/>
    </location>
</feature>
<feature type="transmembrane region" description="Helical" evidence="1">
    <location>
        <begin position="382"/>
        <end position="400"/>
    </location>
</feature>
<protein>
    <recommendedName>
        <fullName evidence="4">EamA domain-containing protein</fullName>
    </recommendedName>
</protein>
<feature type="transmembrane region" description="Helical" evidence="1">
    <location>
        <begin position="143"/>
        <end position="162"/>
    </location>
</feature>
<feature type="transmembrane region" description="Helical" evidence="1">
    <location>
        <begin position="12"/>
        <end position="32"/>
    </location>
</feature>
<organism evidence="2 3">
    <name type="scientific">Neolentinus lepideus HHB14362 ss-1</name>
    <dbReference type="NCBI Taxonomy" id="1314782"/>
    <lineage>
        <taxon>Eukaryota</taxon>
        <taxon>Fungi</taxon>
        <taxon>Dikarya</taxon>
        <taxon>Basidiomycota</taxon>
        <taxon>Agaricomycotina</taxon>
        <taxon>Agaricomycetes</taxon>
        <taxon>Gloeophyllales</taxon>
        <taxon>Gloeophyllaceae</taxon>
        <taxon>Neolentinus</taxon>
    </lineage>
</organism>
<keyword evidence="1" id="KW-0812">Transmembrane</keyword>
<reference evidence="2 3" key="1">
    <citation type="journal article" date="2016" name="Mol. Biol. Evol.">
        <title>Comparative Genomics of Early-Diverging Mushroom-Forming Fungi Provides Insights into the Origins of Lignocellulose Decay Capabilities.</title>
        <authorList>
            <person name="Nagy L.G."/>
            <person name="Riley R."/>
            <person name="Tritt A."/>
            <person name="Adam C."/>
            <person name="Daum C."/>
            <person name="Floudas D."/>
            <person name="Sun H."/>
            <person name="Yadav J.S."/>
            <person name="Pangilinan J."/>
            <person name="Larsson K.H."/>
            <person name="Matsuura K."/>
            <person name="Barry K."/>
            <person name="Labutti K."/>
            <person name="Kuo R."/>
            <person name="Ohm R.A."/>
            <person name="Bhattacharya S.S."/>
            <person name="Shirouzu T."/>
            <person name="Yoshinaga Y."/>
            <person name="Martin F.M."/>
            <person name="Grigoriev I.V."/>
            <person name="Hibbett D.S."/>
        </authorList>
    </citation>
    <scope>NUCLEOTIDE SEQUENCE [LARGE SCALE GENOMIC DNA]</scope>
    <source>
        <strain evidence="2 3">HHB14362 ss-1</strain>
    </source>
</reference>
<dbReference type="EMBL" id="KV425551">
    <property type="protein sequence ID" value="KZT30557.1"/>
    <property type="molecule type" value="Genomic_DNA"/>
</dbReference>
<feature type="transmembrane region" description="Helical" evidence="1">
    <location>
        <begin position="52"/>
        <end position="73"/>
    </location>
</feature>
<accession>A0A165W277</accession>
<keyword evidence="3" id="KW-1185">Reference proteome</keyword>